<accession>A0A165M7T1</accession>
<evidence type="ECO:0000256" key="10">
    <source>
        <dbReference type="HAMAP-Rule" id="MF_02019"/>
    </source>
</evidence>
<dbReference type="NCBIfam" id="TIGR01143">
    <property type="entry name" value="murF"/>
    <property type="match status" value="1"/>
</dbReference>
<evidence type="ECO:0000256" key="4">
    <source>
        <dbReference type="ARBA" id="ARBA00022741"/>
    </source>
</evidence>
<reference evidence="14 15" key="1">
    <citation type="submission" date="2016-03" db="EMBL/GenBank/DDBJ databases">
        <title>Speciation and ecological success in dimly lit waters: horizontal gene transfer in a green sulfur bacteria bloom unveiled by metagenomic assembly.</title>
        <authorList>
            <person name="Llorens-Mares T."/>
            <person name="Liu Z."/>
            <person name="Allen L.Z."/>
            <person name="Rusch D.B."/>
            <person name="Craig M.T."/>
            <person name="Dupont C.L."/>
            <person name="Bryant D.A."/>
            <person name="Casamayor E.O."/>
        </authorList>
    </citation>
    <scope>NUCLEOTIDE SEQUENCE [LARGE SCALE GENOMIC DNA]</scope>
    <source>
        <strain evidence="14">CIII</strain>
    </source>
</reference>
<dbReference type="Pfam" id="PF08245">
    <property type="entry name" value="Mur_ligase_M"/>
    <property type="match status" value="1"/>
</dbReference>
<protein>
    <recommendedName>
        <fullName evidence="10 11">UDP-N-acetylmuramoyl-tripeptide--D-alanyl-D-alanine ligase</fullName>
        <ecNumber evidence="10 11">6.3.2.10</ecNumber>
    </recommendedName>
    <alternativeName>
        <fullName evidence="10">D-alanyl-D-alanine-adding enzyme</fullName>
    </alternativeName>
</protein>
<feature type="binding site" evidence="10">
    <location>
        <begin position="122"/>
        <end position="128"/>
    </location>
    <ligand>
        <name>ATP</name>
        <dbReference type="ChEBI" id="CHEBI:30616"/>
    </ligand>
</feature>
<dbReference type="GO" id="GO:0008766">
    <property type="term" value="F:UDP-N-acetylmuramoylalanyl-D-glutamyl-2,6-diaminopimelate-D-alanyl-D-alanine ligase activity"/>
    <property type="evidence" value="ECO:0007669"/>
    <property type="project" value="RHEA"/>
</dbReference>
<evidence type="ECO:0000256" key="7">
    <source>
        <dbReference type="ARBA" id="ARBA00022984"/>
    </source>
</evidence>
<dbReference type="UniPathway" id="UPA00219"/>
<keyword evidence="9 10" id="KW-0961">Cell wall biogenesis/degradation</keyword>
<comment type="function">
    <text evidence="10 11">Involved in cell wall formation. Catalyzes the final step in the synthesis of UDP-N-acetylmuramoyl-pentapeptide, the precursor of murein.</text>
</comment>
<dbReference type="HAMAP" id="MF_02019">
    <property type="entry name" value="MurF"/>
    <property type="match status" value="1"/>
</dbReference>
<keyword evidence="6 10" id="KW-0133">Cell shape</keyword>
<dbReference type="SUPFAM" id="SSF53623">
    <property type="entry name" value="MurD-like peptide ligases, catalytic domain"/>
    <property type="match status" value="1"/>
</dbReference>
<keyword evidence="7 10" id="KW-0573">Peptidoglycan synthesis</keyword>
<dbReference type="EMBL" id="LVWG01000016">
    <property type="protein sequence ID" value="KZK74913.1"/>
    <property type="molecule type" value="Genomic_DNA"/>
</dbReference>
<feature type="domain" description="Mur ligase C-terminal" evidence="12">
    <location>
        <begin position="334"/>
        <end position="454"/>
    </location>
</feature>
<evidence type="ECO:0000256" key="11">
    <source>
        <dbReference type="RuleBase" id="RU004136"/>
    </source>
</evidence>
<dbReference type="Proteomes" id="UP000076481">
    <property type="component" value="Unassembled WGS sequence"/>
</dbReference>
<dbReference type="InterPro" id="IPR035911">
    <property type="entry name" value="MurE/MurF_N"/>
</dbReference>
<organism evidence="14 15">
    <name type="scientific">Pelodictyon luteolum</name>
    <dbReference type="NCBI Taxonomy" id="1100"/>
    <lineage>
        <taxon>Bacteria</taxon>
        <taxon>Pseudomonadati</taxon>
        <taxon>Chlorobiota</taxon>
        <taxon>Chlorobiia</taxon>
        <taxon>Chlorobiales</taxon>
        <taxon>Chlorobiaceae</taxon>
        <taxon>Chlorobium/Pelodictyon group</taxon>
        <taxon>Pelodictyon</taxon>
    </lineage>
</organism>
<sequence>MKGVLTWENFRQCGELVLNPEAPPRREVQDPVAAIDSRAIDGPGIFIALKGDSTDGHQFVQDVFRRGVDFAMVSREWHSLESDQLPPPGKAYIVVQDTEKGLQELASIYRDTFPIPVVGIGGSNGKTTTKEMTAAVLRTGFRVHVSRGNFNNHLGVPLTLLGMRRDTEIAVVEMGINHPGEMELLTAIARPTDGLLTNIGHEHLEFLIDLDGVSHAERKLFDWLDRCRGTIFVNADDPRLADAATDPERHFLYGTGSPEGRFCSAESVVVGPGGRVSFILTAGAMREHVSLQFTGRHNVQNAVAAAAVGLHFGLSPAQVKAGLEGLLPESGWKRLELSEEGGVTIINDTYNANPDSMRLALDTLADMPCSGRRIAVIGDMLELGASAEDEHRSVGRYLAGLPVDMLFTFGALADLAGREFPERCRGHFNGRDALLHALLKEVRSGDAVLFKGSRGMRLEQTAGALLLSLKQGTQTS</sequence>
<dbReference type="InterPro" id="IPR013221">
    <property type="entry name" value="Mur_ligase_cen"/>
</dbReference>
<comment type="caution">
    <text evidence="14">The sequence shown here is derived from an EMBL/GenBank/DDBJ whole genome shotgun (WGS) entry which is preliminary data.</text>
</comment>
<comment type="catalytic activity">
    <reaction evidence="10 11">
        <text>D-alanyl-D-alanine + UDP-N-acetyl-alpha-D-muramoyl-L-alanyl-gamma-D-glutamyl-meso-2,6-diaminopimelate + ATP = UDP-N-acetyl-alpha-D-muramoyl-L-alanyl-gamma-D-glutamyl-meso-2,6-diaminopimeloyl-D-alanyl-D-alanine + ADP + phosphate + H(+)</text>
        <dbReference type="Rhea" id="RHEA:28374"/>
        <dbReference type="ChEBI" id="CHEBI:15378"/>
        <dbReference type="ChEBI" id="CHEBI:30616"/>
        <dbReference type="ChEBI" id="CHEBI:43474"/>
        <dbReference type="ChEBI" id="CHEBI:57822"/>
        <dbReference type="ChEBI" id="CHEBI:61386"/>
        <dbReference type="ChEBI" id="CHEBI:83905"/>
        <dbReference type="ChEBI" id="CHEBI:456216"/>
        <dbReference type="EC" id="6.3.2.10"/>
    </reaction>
</comment>
<dbReference type="GO" id="GO:0009252">
    <property type="term" value="P:peptidoglycan biosynthetic process"/>
    <property type="evidence" value="ECO:0007669"/>
    <property type="project" value="UniProtKB-UniRule"/>
</dbReference>
<keyword evidence="3 10" id="KW-0132">Cell division</keyword>
<keyword evidence="4 10" id="KW-0547">Nucleotide-binding</keyword>
<evidence type="ECO:0000313" key="14">
    <source>
        <dbReference type="EMBL" id="KZK74913.1"/>
    </source>
</evidence>
<keyword evidence="5 10" id="KW-0067">ATP-binding</keyword>
<dbReference type="InterPro" id="IPR051046">
    <property type="entry name" value="MurCDEF_CellWall_CoF430Synth"/>
</dbReference>
<dbReference type="AlphaFoldDB" id="A0A165M7T1"/>
<evidence type="ECO:0000259" key="13">
    <source>
        <dbReference type="Pfam" id="PF08245"/>
    </source>
</evidence>
<evidence type="ECO:0000256" key="5">
    <source>
        <dbReference type="ARBA" id="ARBA00022840"/>
    </source>
</evidence>
<comment type="pathway">
    <text evidence="10 11">Cell wall biogenesis; peptidoglycan biosynthesis.</text>
</comment>
<dbReference type="InterPro" id="IPR036615">
    <property type="entry name" value="Mur_ligase_C_dom_sf"/>
</dbReference>
<name>A0A165M7T1_PELLU</name>
<keyword evidence="1 10" id="KW-0963">Cytoplasm</keyword>
<dbReference type="GO" id="GO:0005524">
    <property type="term" value="F:ATP binding"/>
    <property type="evidence" value="ECO:0007669"/>
    <property type="project" value="UniProtKB-UniRule"/>
</dbReference>
<dbReference type="InterPro" id="IPR005863">
    <property type="entry name" value="UDP-N-AcMur_synth"/>
</dbReference>
<dbReference type="RefSeq" id="WP_303680854.1">
    <property type="nucleotide sequence ID" value="NZ_LVWG01000016.1"/>
</dbReference>
<evidence type="ECO:0000256" key="3">
    <source>
        <dbReference type="ARBA" id="ARBA00022618"/>
    </source>
</evidence>
<dbReference type="PANTHER" id="PTHR43024:SF1">
    <property type="entry name" value="UDP-N-ACETYLMURAMOYL-TRIPEPTIDE--D-ALANYL-D-ALANINE LIGASE"/>
    <property type="match status" value="1"/>
</dbReference>
<comment type="similarity">
    <text evidence="10">Belongs to the MurCDEF family. MurF subfamily.</text>
</comment>
<dbReference type="PANTHER" id="PTHR43024">
    <property type="entry name" value="UDP-N-ACETYLMURAMOYL-TRIPEPTIDE--D-ALANYL-D-ALANINE LIGASE"/>
    <property type="match status" value="1"/>
</dbReference>
<dbReference type="InterPro" id="IPR004101">
    <property type="entry name" value="Mur_ligase_C"/>
</dbReference>
<dbReference type="EC" id="6.3.2.10" evidence="10 11"/>
<comment type="subcellular location">
    <subcellularLocation>
        <location evidence="10 11">Cytoplasm</location>
    </subcellularLocation>
</comment>
<dbReference type="Gene3D" id="3.40.1190.10">
    <property type="entry name" value="Mur-like, catalytic domain"/>
    <property type="match status" value="1"/>
</dbReference>
<evidence type="ECO:0000256" key="6">
    <source>
        <dbReference type="ARBA" id="ARBA00022960"/>
    </source>
</evidence>
<evidence type="ECO:0000256" key="2">
    <source>
        <dbReference type="ARBA" id="ARBA00022598"/>
    </source>
</evidence>
<dbReference type="GO" id="GO:0047480">
    <property type="term" value="F:UDP-N-acetylmuramoyl-tripeptide-D-alanyl-D-alanine ligase activity"/>
    <property type="evidence" value="ECO:0007669"/>
    <property type="project" value="UniProtKB-UniRule"/>
</dbReference>
<dbReference type="Gene3D" id="3.90.190.20">
    <property type="entry name" value="Mur ligase, C-terminal domain"/>
    <property type="match status" value="1"/>
</dbReference>
<evidence type="ECO:0000259" key="12">
    <source>
        <dbReference type="Pfam" id="PF02875"/>
    </source>
</evidence>
<dbReference type="Gene3D" id="3.40.1390.10">
    <property type="entry name" value="MurE/MurF, N-terminal domain"/>
    <property type="match status" value="1"/>
</dbReference>
<dbReference type="GO" id="GO:0051301">
    <property type="term" value="P:cell division"/>
    <property type="evidence" value="ECO:0007669"/>
    <property type="project" value="UniProtKB-KW"/>
</dbReference>
<evidence type="ECO:0000313" key="15">
    <source>
        <dbReference type="Proteomes" id="UP000076481"/>
    </source>
</evidence>
<gene>
    <name evidence="10" type="primary">murF</name>
    <name evidence="14" type="ORF">A3K90_00055</name>
</gene>
<feature type="domain" description="Mur ligase central" evidence="13">
    <location>
        <begin position="120"/>
        <end position="308"/>
    </location>
</feature>
<evidence type="ECO:0000256" key="9">
    <source>
        <dbReference type="ARBA" id="ARBA00023316"/>
    </source>
</evidence>
<evidence type="ECO:0000256" key="8">
    <source>
        <dbReference type="ARBA" id="ARBA00023306"/>
    </source>
</evidence>
<keyword evidence="8 10" id="KW-0131">Cell cycle</keyword>
<dbReference type="Pfam" id="PF02875">
    <property type="entry name" value="Mur_ligase_C"/>
    <property type="match status" value="1"/>
</dbReference>
<proteinExistence type="inferred from homology"/>
<dbReference type="SUPFAM" id="SSF53244">
    <property type="entry name" value="MurD-like peptide ligases, peptide-binding domain"/>
    <property type="match status" value="1"/>
</dbReference>
<evidence type="ECO:0000256" key="1">
    <source>
        <dbReference type="ARBA" id="ARBA00022490"/>
    </source>
</evidence>
<keyword evidence="2 10" id="KW-0436">Ligase</keyword>
<dbReference type="GO" id="GO:0071555">
    <property type="term" value="P:cell wall organization"/>
    <property type="evidence" value="ECO:0007669"/>
    <property type="project" value="UniProtKB-KW"/>
</dbReference>
<dbReference type="InterPro" id="IPR036565">
    <property type="entry name" value="Mur-like_cat_sf"/>
</dbReference>
<dbReference type="SUPFAM" id="SSF63418">
    <property type="entry name" value="MurE/MurF N-terminal domain"/>
    <property type="match status" value="1"/>
</dbReference>
<dbReference type="GO" id="GO:0008360">
    <property type="term" value="P:regulation of cell shape"/>
    <property type="evidence" value="ECO:0007669"/>
    <property type="project" value="UniProtKB-KW"/>
</dbReference>
<dbReference type="GO" id="GO:0005737">
    <property type="term" value="C:cytoplasm"/>
    <property type="evidence" value="ECO:0007669"/>
    <property type="project" value="UniProtKB-SubCell"/>
</dbReference>